<proteinExistence type="predicted"/>
<organism evidence="7 8">
    <name type="scientific">Psychroflexus sediminis</name>
    <dbReference type="NCBI Taxonomy" id="470826"/>
    <lineage>
        <taxon>Bacteria</taxon>
        <taxon>Pseudomonadati</taxon>
        <taxon>Bacteroidota</taxon>
        <taxon>Flavobacteriia</taxon>
        <taxon>Flavobacteriales</taxon>
        <taxon>Flavobacteriaceae</taxon>
        <taxon>Psychroflexus</taxon>
    </lineage>
</organism>
<accession>A0A1G7ULC5</accession>
<feature type="transmembrane region" description="Helical" evidence="5">
    <location>
        <begin position="181"/>
        <end position="207"/>
    </location>
</feature>
<comment type="subcellular location">
    <subcellularLocation>
        <location evidence="1">Membrane</location>
        <topology evidence="1">Multi-pass membrane protein</topology>
    </subcellularLocation>
</comment>
<dbReference type="RefSeq" id="WP_093365024.1">
    <property type="nucleotide sequence ID" value="NZ_FNCW01000002.1"/>
</dbReference>
<evidence type="ECO:0000256" key="5">
    <source>
        <dbReference type="SAM" id="Phobius"/>
    </source>
</evidence>
<feature type="transmembrane region" description="Helical" evidence="5">
    <location>
        <begin position="92"/>
        <end position="111"/>
    </location>
</feature>
<feature type="transmembrane region" description="Helical" evidence="5">
    <location>
        <begin position="213"/>
        <end position="230"/>
    </location>
</feature>
<keyword evidence="4 5" id="KW-0472">Membrane</keyword>
<gene>
    <name evidence="7" type="ORF">SAMN04488027_102110</name>
</gene>
<evidence type="ECO:0000256" key="4">
    <source>
        <dbReference type="ARBA" id="ARBA00023136"/>
    </source>
</evidence>
<feature type="domain" description="O-antigen ligase-related" evidence="6">
    <location>
        <begin position="181"/>
        <end position="339"/>
    </location>
</feature>
<dbReference type="Pfam" id="PF04932">
    <property type="entry name" value="Wzy_C"/>
    <property type="match status" value="1"/>
</dbReference>
<dbReference type="GO" id="GO:0016874">
    <property type="term" value="F:ligase activity"/>
    <property type="evidence" value="ECO:0007669"/>
    <property type="project" value="UniProtKB-KW"/>
</dbReference>
<protein>
    <submittedName>
        <fullName evidence="7">O-antigen ligase like membrane protein</fullName>
    </submittedName>
</protein>
<keyword evidence="8" id="KW-1185">Reference proteome</keyword>
<feature type="transmembrane region" description="Helical" evidence="5">
    <location>
        <begin position="123"/>
        <end position="141"/>
    </location>
</feature>
<evidence type="ECO:0000256" key="2">
    <source>
        <dbReference type="ARBA" id="ARBA00022692"/>
    </source>
</evidence>
<dbReference type="Proteomes" id="UP000199296">
    <property type="component" value="Unassembled WGS sequence"/>
</dbReference>
<dbReference type="STRING" id="470826.SAMN04488027_102110"/>
<feature type="transmembrane region" description="Helical" evidence="5">
    <location>
        <begin position="67"/>
        <end position="86"/>
    </location>
</feature>
<name>A0A1G7ULC5_9FLAO</name>
<dbReference type="AlphaFoldDB" id="A0A1G7ULC5"/>
<dbReference type="EMBL" id="FNCW01000002">
    <property type="protein sequence ID" value="SDG47530.1"/>
    <property type="molecule type" value="Genomic_DNA"/>
</dbReference>
<evidence type="ECO:0000313" key="7">
    <source>
        <dbReference type="EMBL" id="SDG47530.1"/>
    </source>
</evidence>
<sequence>MGLNRSIKIKNKFSLNSYIEFTSVLMIFLQGFVIFGVFIIDLRLFYIFLIVNSVLLYSIYGIRLHKYLFGLIFFLIVHAIVVNTYYGIPWSYFIKQTIGISIVAIYFYNVFVLCDMKKMFKLYLKLAIVFCVIAIIFYPTGLLDKEFSRMDGLMTEPSKFIIINVPALYYFLNKKKFIQSFILLLGFILAQSSIGFIAIFIMLLFLFIRKSTLKYVGLTILPFFFLIPYLQTNENFQLRYNQTIENLNVFETKSFDENTNLSSFILLKSAYISINNFIDHPLGTGIGSFAYQHDVYIKDLKVSRYFEASGLKNLNREDANSMFFRILSDFGLFGLLAIIVFLFLGILVFVKDFDSEKKTVCTGILIYFLLKLLRMGHYFPEEMFFFLFMFLFNLPKITLKLNENEPAKLIK</sequence>
<reference evidence="7 8" key="1">
    <citation type="submission" date="2016-10" db="EMBL/GenBank/DDBJ databases">
        <authorList>
            <person name="de Groot N.N."/>
        </authorList>
    </citation>
    <scope>NUCLEOTIDE SEQUENCE [LARGE SCALE GENOMIC DNA]</scope>
    <source>
        <strain evidence="7 8">DSM 19803</strain>
    </source>
</reference>
<evidence type="ECO:0000256" key="3">
    <source>
        <dbReference type="ARBA" id="ARBA00022989"/>
    </source>
</evidence>
<keyword evidence="7" id="KW-0436">Ligase</keyword>
<feature type="transmembrane region" description="Helical" evidence="5">
    <location>
        <begin position="44"/>
        <end position="60"/>
    </location>
</feature>
<dbReference type="GO" id="GO:0016020">
    <property type="term" value="C:membrane"/>
    <property type="evidence" value="ECO:0007669"/>
    <property type="project" value="UniProtKB-SubCell"/>
</dbReference>
<evidence type="ECO:0000313" key="8">
    <source>
        <dbReference type="Proteomes" id="UP000199296"/>
    </source>
</evidence>
<evidence type="ECO:0000256" key="1">
    <source>
        <dbReference type="ARBA" id="ARBA00004141"/>
    </source>
</evidence>
<feature type="transmembrane region" description="Helical" evidence="5">
    <location>
        <begin position="21"/>
        <end position="38"/>
    </location>
</feature>
<evidence type="ECO:0000259" key="6">
    <source>
        <dbReference type="Pfam" id="PF04932"/>
    </source>
</evidence>
<keyword evidence="3 5" id="KW-1133">Transmembrane helix</keyword>
<dbReference type="OrthoDB" id="1376791at2"/>
<dbReference type="InterPro" id="IPR007016">
    <property type="entry name" value="O-antigen_ligase-rel_domated"/>
</dbReference>
<feature type="transmembrane region" description="Helical" evidence="5">
    <location>
        <begin position="330"/>
        <end position="350"/>
    </location>
</feature>
<keyword evidence="2 5" id="KW-0812">Transmembrane</keyword>